<evidence type="ECO:0000313" key="2">
    <source>
        <dbReference type="EMBL" id="ARU05749.1"/>
    </source>
</evidence>
<reference evidence="2 3" key="1">
    <citation type="submission" date="2017-05" db="EMBL/GenBank/DDBJ databases">
        <authorList>
            <person name="Song R."/>
            <person name="Chenine A.L."/>
            <person name="Ruprecht R.M."/>
        </authorList>
    </citation>
    <scope>NUCLEOTIDE SEQUENCE [LARGE SCALE GENOMIC DNA]</scope>
    <source>
        <strain evidence="2 3">DSM 26136</strain>
    </source>
</reference>
<accession>A0A1Y0ER11</accession>
<feature type="domain" description="PIN" evidence="1">
    <location>
        <begin position="8"/>
        <end position="121"/>
    </location>
</feature>
<organism evidence="2 3">
    <name type="scientific">Comamonas serinivorans</name>
    <dbReference type="NCBI Taxonomy" id="1082851"/>
    <lineage>
        <taxon>Bacteria</taxon>
        <taxon>Pseudomonadati</taxon>
        <taxon>Pseudomonadota</taxon>
        <taxon>Betaproteobacteria</taxon>
        <taxon>Burkholderiales</taxon>
        <taxon>Comamonadaceae</taxon>
        <taxon>Comamonas</taxon>
    </lineage>
</organism>
<dbReference type="AlphaFoldDB" id="A0A1Y0ER11"/>
<dbReference type="EMBL" id="CP021455">
    <property type="protein sequence ID" value="ARU05749.1"/>
    <property type="molecule type" value="Genomic_DNA"/>
</dbReference>
<dbReference type="SUPFAM" id="SSF88723">
    <property type="entry name" value="PIN domain-like"/>
    <property type="match status" value="1"/>
</dbReference>
<keyword evidence="3" id="KW-1185">Reference proteome</keyword>
<dbReference type="InterPro" id="IPR029060">
    <property type="entry name" value="PIN-like_dom_sf"/>
</dbReference>
<dbReference type="InterPro" id="IPR002716">
    <property type="entry name" value="PIN_dom"/>
</dbReference>
<evidence type="ECO:0000259" key="1">
    <source>
        <dbReference type="Pfam" id="PF01850"/>
    </source>
</evidence>
<proteinExistence type="predicted"/>
<protein>
    <recommendedName>
        <fullName evidence="1">PIN domain-containing protein</fullName>
    </recommendedName>
</protein>
<gene>
    <name evidence="2" type="ORF">CCO03_14600</name>
</gene>
<name>A0A1Y0ER11_9BURK</name>
<sequence length="193" mass="20089">MMAVTAPVFVDASVLVAAENAHEPALQAACVAWLDALWAARAGRVSQDELVRFYDACTQQASRPLPQGDARAAIRRYQTWTAWALDAATLESAWAVQARLGLPFSACLTVAAAQHSGCAWLLSVSLGALMQGTGDRRGAGTDAVAGSSPTAWVGVSPDAPEGAGATLVDATLAGVHVLNPARVSPAQWLDRLR</sequence>
<evidence type="ECO:0000313" key="3">
    <source>
        <dbReference type="Proteomes" id="UP000196138"/>
    </source>
</evidence>
<dbReference type="Pfam" id="PF01850">
    <property type="entry name" value="PIN"/>
    <property type="match status" value="1"/>
</dbReference>
<dbReference type="KEGG" id="cser:CCO03_14600"/>
<dbReference type="Proteomes" id="UP000196138">
    <property type="component" value="Chromosome"/>
</dbReference>